<keyword evidence="4 6" id="KW-0472">Membrane</keyword>
<feature type="transmembrane region" description="Helical" evidence="6">
    <location>
        <begin position="149"/>
        <end position="168"/>
    </location>
</feature>
<dbReference type="RefSeq" id="XP_066075897.1">
    <property type="nucleotide sequence ID" value="XM_066219800.1"/>
</dbReference>
<dbReference type="AlphaFoldDB" id="A0AAX4JW83"/>
<feature type="region of interest" description="Disordered" evidence="5">
    <location>
        <begin position="1"/>
        <end position="23"/>
    </location>
</feature>
<evidence type="ECO:0000256" key="5">
    <source>
        <dbReference type="SAM" id="MobiDB-lite"/>
    </source>
</evidence>
<dbReference type="InterPro" id="IPR036259">
    <property type="entry name" value="MFS_trans_sf"/>
</dbReference>
<evidence type="ECO:0000256" key="2">
    <source>
        <dbReference type="ARBA" id="ARBA00022692"/>
    </source>
</evidence>
<evidence type="ECO:0000256" key="3">
    <source>
        <dbReference type="ARBA" id="ARBA00022989"/>
    </source>
</evidence>
<sequence length="564" mass="61636">MSAQTPIEIHSAEEGVPAGFKDENAVNPVLSDDPKNVEEFDMAAYQRDTPRWKRIMNHSLTQMFLISIQAFCGPAMGDAIGGLGGGGLATPQTSNIASSISYACLAITCLFGGPIVNRLGTQWALVIGAASFPIRGSSYYCNSKFGTQWYLIMGAFITGTGTGCWYVAESGTIMSIAPSGARGKYLALWIVSRNLGQLIGGAINLSKNHIKGQKGGITPDTYIAFLIIECLALPFAFFILPLKNVIRSDGTRIRFAEPISTRKEFALIKKTMSSKLILYSAPWAFWSFFYGGTYSTYLGTYFSVRARALSSLISPFFCIVGCFGLGFLLDSKRLSQRRRAQLGLILIVVLNLGVYIWTIIMQVKFKKHNPGKIDWDDSLYAKSFLPYFFVQTTGPSSQSYMYWLLSSFGKDAQSNVRNGAGFRSIECVGSAIAFAMNTRTKTSPLIGFIVTFVLMGAAIPTILMLVNTTPGQIPADIADAEEAKAKEIALGQNKDLGEKDEYATGNNSPTQPALSKIKISVEKKGPITKRSVNGYTRLKFIDNIIIAYLCVQRTKVLDISLPHL</sequence>
<dbReference type="Pfam" id="PF07690">
    <property type="entry name" value="MFS_1"/>
    <property type="match status" value="1"/>
</dbReference>
<dbReference type="PANTHER" id="PTHR23294">
    <property type="entry name" value="ET TRANSLATION PRODUCT-RELATED"/>
    <property type="match status" value="1"/>
</dbReference>
<feature type="transmembrane region" description="Helical" evidence="6">
    <location>
        <begin position="309"/>
        <end position="329"/>
    </location>
</feature>
<gene>
    <name evidence="7" type="ORF">L201_004052</name>
</gene>
<dbReference type="EMBL" id="CP144102">
    <property type="protein sequence ID" value="WWC89134.1"/>
    <property type="molecule type" value="Genomic_DNA"/>
</dbReference>
<accession>A0AAX4JW83</accession>
<evidence type="ECO:0000256" key="6">
    <source>
        <dbReference type="SAM" id="Phobius"/>
    </source>
</evidence>
<protein>
    <recommendedName>
        <fullName evidence="9">MFS general substrate transporter</fullName>
    </recommendedName>
</protein>
<feature type="transmembrane region" description="Helical" evidence="6">
    <location>
        <begin position="222"/>
        <end position="242"/>
    </location>
</feature>
<evidence type="ECO:0008006" key="9">
    <source>
        <dbReference type="Google" id="ProtNLM"/>
    </source>
</evidence>
<evidence type="ECO:0000256" key="4">
    <source>
        <dbReference type="ARBA" id="ARBA00023136"/>
    </source>
</evidence>
<dbReference type="Gene3D" id="1.20.1250.20">
    <property type="entry name" value="MFS general substrate transporter like domains"/>
    <property type="match status" value="1"/>
</dbReference>
<evidence type="ECO:0000256" key="1">
    <source>
        <dbReference type="ARBA" id="ARBA00004141"/>
    </source>
</evidence>
<dbReference type="GO" id="GO:0022857">
    <property type="term" value="F:transmembrane transporter activity"/>
    <property type="evidence" value="ECO:0007669"/>
    <property type="project" value="InterPro"/>
</dbReference>
<feature type="transmembrane region" description="Helical" evidence="6">
    <location>
        <begin position="341"/>
        <end position="360"/>
    </location>
</feature>
<keyword evidence="3 6" id="KW-1133">Transmembrane helix</keyword>
<feature type="transmembrane region" description="Helical" evidence="6">
    <location>
        <begin position="276"/>
        <end position="297"/>
    </location>
</feature>
<comment type="subcellular location">
    <subcellularLocation>
        <location evidence="1">Membrane</location>
        <topology evidence="1">Multi-pass membrane protein</topology>
    </subcellularLocation>
</comment>
<keyword evidence="8" id="KW-1185">Reference proteome</keyword>
<dbReference type="GO" id="GO:0016020">
    <property type="term" value="C:membrane"/>
    <property type="evidence" value="ECO:0007669"/>
    <property type="project" value="UniProtKB-SubCell"/>
</dbReference>
<dbReference type="PANTHER" id="PTHR23294:SF4">
    <property type="entry name" value="EXPRESSED PROTEIN"/>
    <property type="match status" value="1"/>
</dbReference>
<dbReference type="InterPro" id="IPR011701">
    <property type="entry name" value="MFS"/>
</dbReference>
<organism evidence="7 8">
    <name type="scientific">Kwoniella dendrophila CBS 6074</name>
    <dbReference type="NCBI Taxonomy" id="1295534"/>
    <lineage>
        <taxon>Eukaryota</taxon>
        <taxon>Fungi</taxon>
        <taxon>Dikarya</taxon>
        <taxon>Basidiomycota</taxon>
        <taxon>Agaricomycotina</taxon>
        <taxon>Tremellomycetes</taxon>
        <taxon>Tremellales</taxon>
        <taxon>Cryptococcaceae</taxon>
        <taxon>Kwoniella</taxon>
    </lineage>
</organism>
<dbReference type="Proteomes" id="UP001355207">
    <property type="component" value="Chromosome 5"/>
</dbReference>
<evidence type="ECO:0000313" key="8">
    <source>
        <dbReference type="Proteomes" id="UP001355207"/>
    </source>
</evidence>
<dbReference type="InterPro" id="IPR051617">
    <property type="entry name" value="UNC-93-like_regulator"/>
</dbReference>
<feature type="transmembrane region" description="Helical" evidence="6">
    <location>
        <begin position="445"/>
        <end position="466"/>
    </location>
</feature>
<dbReference type="SUPFAM" id="SSF103473">
    <property type="entry name" value="MFS general substrate transporter"/>
    <property type="match status" value="1"/>
</dbReference>
<name>A0AAX4JW83_9TREE</name>
<dbReference type="GeneID" id="91094722"/>
<reference evidence="7 8" key="1">
    <citation type="submission" date="2024-01" db="EMBL/GenBank/DDBJ databases">
        <title>Comparative genomics of Cryptococcus and Kwoniella reveals pathogenesis evolution and contrasting modes of karyotype evolution via chromosome fusion or intercentromeric recombination.</title>
        <authorList>
            <person name="Coelho M.A."/>
            <person name="David-Palma M."/>
            <person name="Shea T."/>
            <person name="Bowers K."/>
            <person name="McGinley-Smith S."/>
            <person name="Mohammad A.W."/>
            <person name="Gnirke A."/>
            <person name="Yurkov A.M."/>
            <person name="Nowrousian M."/>
            <person name="Sun S."/>
            <person name="Cuomo C.A."/>
            <person name="Heitman J."/>
        </authorList>
    </citation>
    <scope>NUCLEOTIDE SEQUENCE [LARGE SCALE GENOMIC DNA]</scope>
    <source>
        <strain evidence="7 8">CBS 6074</strain>
    </source>
</reference>
<proteinExistence type="predicted"/>
<evidence type="ECO:0000313" key="7">
    <source>
        <dbReference type="EMBL" id="WWC89134.1"/>
    </source>
</evidence>
<keyword evidence="2 6" id="KW-0812">Transmembrane</keyword>